<organism evidence="1 2">
    <name type="scientific">Trema orientale</name>
    <name type="common">Charcoal tree</name>
    <name type="synonym">Celtis orientalis</name>
    <dbReference type="NCBI Taxonomy" id="63057"/>
    <lineage>
        <taxon>Eukaryota</taxon>
        <taxon>Viridiplantae</taxon>
        <taxon>Streptophyta</taxon>
        <taxon>Embryophyta</taxon>
        <taxon>Tracheophyta</taxon>
        <taxon>Spermatophyta</taxon>
        <taxon>Magnoliopsida</taxon>
        <taxon>eudicotyledons</taxon>
        <taxon>Gunneridae</taxon>
        <taxon>Pentapetalae</taxon>
        <taxon>rosids</taxon>
        <taxon>fabids</taxon>
        <taxon>Rosales</taxon>
        <taxon>Cannabaceae</taxon>
        <taxon>Trema</taxon>
    </lineage>
</organism>
<accession>A0A2P5BNX6</accession>
<sequence length="160" mass="16345">MEGIELEEDVEGPVAVGLGEGLGVIRKKVEEVVERGVEGTGAEDAALEVEAEVGGVLAVVEVVGDEGGEGVGLGATKGLLDGIAVRLKEGVQVQVQVQVQIQIQDRGCGCFVFPEDVNLNGGAYLFVGVGLDGEGVLASDIGRRRLSLTASCALCVVIAE</sequence>
<gene>
    <name evidence="1" type="ORF">TorRG33x02_314180</name>
</gene>
<evidence type="ECO:0000313" key="1">
    <source>
        <dbReference type="EMBL" id="PON50492.1"/>
    </source>
</evidence>
<keyword evidence="2" id="KW-1185">Reference proteome</keyword>
<proteinExistence type="predicted"/>
<name>A0A2P5BNX6_TREOI</name>
<reference evidence="2" key="1">
    <citation type="submission" date="2016-06" db="EMBL/GenBank/DDBJ databases">
        <title>Parallel loss of symbiosis genes in relatives of nitrogen-fixing non-legume Parasponia.</title>
        <authorList>
            <person name="Van Velzen R."/>
            <person name="Holmer R."/>
            <person name="Bu F."/>
            <person name="Rutten L."/>
            <person name="Van Zeijl A."/>
            <person name="Liu W."/>
            <person name="Santuari L."/>
            <person name="Cao Q."/>
            <person name="Sharma T."/>
            <person name="Shen D."/>
            <person name="Roswanjaya Y."/>
            <person name="Wardhani T."/>
            <person name="Kalhor M.S."/>
            <person name="Jansen J."/>
            <person name="Van den Hoogen J."/>
            <person name="Gungor B."/>
            <person name="Hartog M."/>
            <person name="Hontelez J."/>
            <person name="Verver J."/>
            <person name="Yang W.-C."/>
            <person name="Schijlen E."/>
            <person name="Repin R."/>
            <person name="Schilthuizen M."/>
            <person name="Schranz E."/>
            <person name="Heidstra R."/>
            <person name="Miyata K."/>
            <person name="Fedorova E."/>
            <person name="Kohlen W."/>
            <person name="Bisseling T."/>
            <person name="Smit S."/>
            <person name="Geurts R."/>
        </authorList>
    </citation>
    <scope>NUCLEOTIDE SEQUENCE [LARGE SCALE GENOMIC DNA]</scope>
    <source>
        <strain evidence="2">cv. RG33-2</strain>
    </source>
</reference>
<evidence type="ECO:0000313" key="2">
    <source>
        <dbReference type="Proteomes" id="UP000237000"/>
    </source>
</evidence>
<dbReference type="AlphaFoldDB" id="A0A2P5BNX6"/>
<comment type="caution">
    <text evidence="1">The sequence shown here is derived from an EMBL/GenBank/DDBJ whole genome shotgun (WGS) entry which is preliminary data.</text>
</comment>
<dbReference type="InParanoid" id="A0A2P5BNX6"/>
<dbReference type="EMBL" id="JXTC01000485">
    <property type="protein sequence ID" value="PON50492.1"/>
    <property type="molecule type" value="Genomic_DNA"/>
</dbReference>
<dbReference type="Proteomes" id="UP000237000">
    <property type="component" value="Unassembled WGS sequence"/>
</dbReference>
<protein>
    <submittedName>
        <fullName evidence="1">Uncharacterized protein</fullName>
    </submittedName>
</protein>